<sequence>MKRSAHVTAPLLAATALALLTACKQKEMQRCVDENGVVVDNSLCGLPQQPVSNQPGYIPHIYRYYYGGWGNYALGTRVGGGSYVPLAGHSYGTVSRGGFGSSFGHGGGE</sequence>
<evidence type="ECO:0000313" key="3">
    <source>
        <dbReference type="Proteomes" id="UP000321820"/>
    </source>
</evidence>
<protein>
    <recommendedName>
        <fullName evidence="4">DUF3300 domain-containing protein</fullName>
    </recommendedName>
</protein>
<feature type="chain" id="PRO_5022950817" description="DUF3300 domain-containing protein" evidence="1">
    <location>
        <begin position="19"/>
        <end position="109"/>
    </location>
</feature>
<name>A0A5B9E6G0_9BACT</name>
<dbReference type="AlphaFoldDB" id="A0A5B9E6G0"/>
<keyword evidence="3" id="KW-1185">Reference proteome</keyword>
<evidence type="ECO:0000256" key="1">
    <source>
        <dbReference type="SAM" id="SignalP"/>
    </source>
</evidence>
<evidence type="ECO:0000313" key="2">
    <source>
        <dbReference type="EMBL" id="QEE27399.1"/>
    </source>
</evidence>
<feature type="signal peptide" evidence="1">
    <location>
        <begin position="1"/>
        <end position="18"/>
    </location>
</feature>
<reference evidence="2 3" key="1">
    <citation type="submission" date="2019-08" db="EMBL/GenBank/DDBJ databases">
        <title>Complete genome sequence of Terriglobus albidus strain ORNL.</title>
        <authorList>
            <person name="Podar M."/>
        </authorList>
    </citation>
    <scope>NUCLEOTIDE SEQUENCE [LARGE SCALE GENOMIC DNA]</scope>
    <source>
        <strain evidence="2 3">ORNL</strain>
    </source>
</reference>
<keyword evidence="1" id="KW-0732">Signal</keyword>
<dbReference type="KEGG" id="talb:FTW19_04860"/>
<proteinExistence type="predicted"/>
<evidence type="ECO:0008006" key="4">
    <source>
        <dbReference type="Google" id="ProtNLM"/>
    </source>
</evidence>
<organism evidence="2 3">
    <name type="scientific">Terriglobus albidus</name>
    <dbReference type="NCBI Taxonomy" id="1592106"/>
    <lineage>
        <taxon>Bacteria</taxon>
        <taxon>Pseudomonadati</taxon>
        <taxon>Acidobacteriota</taxon>
        <taxon>Terriglobia</taxon>
        <taxon>Terriglobales</taxon>
        <taxon>Acidobacteriaceae</taxon>
        <taxon>Terriglobus</taxon>
    </lineage>
</organism>
<dbReference type="RefSeq" id="WP_147646591.1">
    <property type="nucleotide sequence ID" value="NZ_CP042806.1"/>
</dbReference>
<dbReference type="PROSITE" id="PS51257">
    <property type="entry name" value="PROKAR_LIPOPROTEIN"/>
    <property type="match status" value="1"/>
</dbReference>
<dbReference type="EMBL" id="CP042806">
    <property type="protein sequence ID" value="QEE27399.1"/>
    <property type="molecule type" value="Genomic_DNA"/>
</dbReference>
<gene>
    <name evidence="2" type="ORF">FTW19_04860</name>
</gene>
<accession>A0A5B9E6G0</accession>
<dbReference type="Proteomes" id="UP000321820">
    <property type="component" value="Chromosome"/>
</dbReference>
<dbReference type="OrthoDB" id="123458at2"/>